<accession>V4B0K3</accession>
<organism evidence="1 2">
    <name type="scientific">Lottia gigantea</name>
    <name type="common">Giant owl limpet</name>
    <dbReference type="NCBI Taxonomy" id="225164"/>
    <lineage>
        <taxon>Eukaryota</taxon>
        <taxon>Metazoa</taxon>
        <taxon>Spiralia</taxon>
        <taxon>Lophotrochozoa</taxon>
        <taxon>Mollusca</taxon>
        <taxon>Gastropoda</taxon>
        <taxon>Patellogastropoda</taxon>
        <taxon>Lottioidea</taxon>
        <taxon>Lottiidae</taxon>
        <taxon>Lottia</taxon>
    </lineage>
</organism>
<dbReference type="GO" id="GO:0005634">
    <property type="term" value="C:nucleus"/>
    <property type="evidence" value="ECO:0007669"/>
    <property type="project" value="TreeGrafter"/>
</dbReference>
<dbReference type="GO" id="GO:0005657">
    <property type="term" value="C:replication fork"/>
    <property type="evidence" value="ECO:0007669"/>
    <property type="project" value="TreeGrafter"/>
</dbReference>
<dbReference type="KEGG" id="lgi:LOTGIDRAFT_141768"/>
<dbReference type="GO" id="GO:0005789">
    <property type="term" value="C:endoplasmic reticulum membrane"/>
    <property type="evidence" value="ECO:0007669"/>
    <property type="project" value="TreeGrafter"/>
</dbReference>
<dbReference type="CTD" id="20234484"/>
<evidence type="ECO:0000313" key="2">
    <source>
        <dbReference type="Proteomes" id="UP000030746"/>
    </source>
</evidence>
<reference evidence="1 2" key="1">
    <citation type="journal article" date="2013" name="Nature">
        <title>Insights into bilaterian evolution from three spiralian genomes.</title>
        <authorList>
            <person name="Simakov O."/>
            <person name="Marletaz F."/>
            <person name="Cho S.J."/>
            <person name="Edsinger-Gonzales E."/>
            <person name="Havlak P."/>
            <person name="Hellsten U."/>
            <person name="Kuo D.H."/>
            <person name="Larsson T."/>
            <person name="Lv J."/>
            <person name="Arendt D."/>
            <person name="Savage R."/>
            <person name="Osoegawa K."/>
            <person name="de Jong P."/>
            <person name="Grimwood J."/>
            <person name="Chapman J.A."/>
            <person name="Shapiro H."/>
            <person name="Aerts A."/>
            <person name="Otillar R.P."/>
            <person name="Terry A.Y."/>
            <person name="Boore J.L."/>
            <person name="Grigoriev I.V."/>
            <person name="Lindberg D.R."/>
            <person name="Seaver E.C."/>
            <person name="Weisblat D.A."/>
            <person name="Putnam N.H."/>
            <person name="Rokhsar D.S."/>
        </authorList>
    </citation>
    <scope>NUCLEOTIDE SEQUENCE [LARGE SCALE GENOMIC DNA]</scope>
</reference>
<dbReference type="GO" id="GO:0061709">
    <property type="term" value="P:reticulophagy"/>
    <property type="evidence" value="ECO:0007669"/>
    <property type="project" value="TreeGrafter"/>
</dbReference>
<evidence type="ECO:0000313" key="1">
    <source>
        <dbReference type="EMBL" id="ESO99671.1"/>
    </source>
</evidence>
<dbReference type="HOGENOM" id="CLU_077435_1_0_1"/>
<dbReference type="PANTHER" id="PTHR15949:SF3">
    <property type="entry name" value="TESTIS-EXPRESSED PROTEIN 264"/>
    <property type="match status" value="1"/>
</dbReference>
<name>V4B0K3_LOTGI</name>
<keyword evidence="2" id="KW-1185">Reference proteome</keyword>
<dbReference type="Gene3D" id="3.20.80.10">
    <property type="entry name" value="Regulatory factor, effector binding domain"/>
    <property type="match status" value="1"/>
</dbReference>
<dbReference type="AlphaFoldDB" id="V4B0K3"/>
<dbReference type="RefSeq" id="XP_009049636.1">
    <property type="nucleotide sequence ID" value="XM_009051388.1"/>
</dbReference>
<proteinExistence type="predicted"/>
<sequence length="202" mass="22734">MLPVAGFIVCVALILFAFLVYSGLFHKVVVSVGSPPIGKILIAYKFSTGPYKNVGNLFKEVGELAPHNACLGIYYDDPGQFPSHLLRWAVGSILAYDDETPSREAKKLFESKGYKFTTLPAISKAMVTSFPYKNFMSIIIAVNKVYSAMERYEKEHKLYACPYMEIAEGGHCNYMAPLERQDDFYLEELKIDGKIVYEPTDK</sequence>
<dbReference type="OrthoDB" id="2140079at2759"/>
<dbReference type="GO" id="GO:0106300">
    <property type="term" value="P:protein-DNA covalent cross-linking repair"/>
    <property type="evidence" value="ECO:0007669"/>
    <property type="project" value="TreeGrafter"/>
</dbReference>
<protein>
    <submittedName>
        <fullName evidence="1">Uncharacterized protein</fullName>
    </submittedName>
</protein>
<dbReference type="Proteomes" id="UP000030746">
    <property type="component" value="Unassembled WGS sequence"/>
</dbReference>
<gene>
    <name evidence="1" type="ORF">LOTGIDRAFT_141768</name>
</gene>
<dbReference type="GeneID" id="20234484"/>
<dbReference type="GO" id="GO:0000421">
    <property type="term" value="C:autophagosome membrane"/>
    <property type="evidence" value="ECO:0007669"/>
    <property type="project" value="TreeGrafter"/>
</dbReference>
<dbReference type="InterPro" id="IPR011256">
    <property type="entry name" value="Reg_factor_effector_dom_sf"/>
</dbReference>
<dbReference type="PANTHER" id="PTHR15949">
    <property type="entry name" value="TESTIS-EXPRESSED PROTEIN 264"/>
    <property type="match status" value="1"/>
</dbReference>
<dbReference type="EMBL" id="KB200971">
    <property type="protein sequence ID" value="ESO99671.1"/>
    <property type="molecule type" value="Genomic_DNA"/>
</dbReference>
<dbReference type="OMA" id="AHPIMEL"/>